<feature type="signal peptide" evidence="2">
    <location>
        <begin position="1"/>
        <end position="24"/>
    </location>
</feature>
<organism evidence="3 4">
    <name type="scientific">Actinomadura mexicana</name>
    <dbReference type="NCBI Taxonomy" id="134959"/>
    <lineage>
        <taxon>Bacteria</taxon>
        <taxon>Bacillati</taxon>
        <taxon>Actinomycetota</taxon>
        <taxon>Actinomycetes</taxon>
        <taxon>Streptosporangiales</taxon>
        <taxon>Thermomonosporaceae</taxon>
        <taxon>Actinomadura</taxon>
    </lineage>
</organism>
<proteinExistence type="predicted"/>
<dbReference type="InterPro" id="IPR008972">
    <property type="entry name" value="Cupredoxin"/>
</dbReference>
<reference evidence="4" key="1">
    <citation type="submission" date="2017-06" db="EMBL/GenBank/DDBJ databases">
        <authorList>
            <person name="Varghese N."/>
            <person name="Submissions S."/>
        </authorList>
    </citation>
    <scope>NUCLEOTIDE SEQUENCE [LARGE SCALE GENOMIC DNA]</scope>
    <source>
        <strain evidence="4">DSM 44485</strain>
    </source>
</reference>
<keyword evidence="4" id="KW-1185">Reference proteome</keyword>
<dbReference type="OrthoDB" id="6717945at2"/>
<accession>A0A238ZC68</accession>
<protein>
    <recommendedName>
        <fullName evidence="5">Cupredoxin-like domain-containing protein</fullName>
    </recommendedName>
</protein>
<evidence type="ECO:0000313" key="4">
    <source>
        <dbReference type="Proteomes" id="UP000198420"/>
    </source>
</evidence>
<keyword evidence="2" id="KW-0732">Signal</keyword>
<evidence type="ECO:0000313" key="3">
    <source>
        <dbReference type="EMBL" id="SNR80937.1"/>
    </source>
</evidence>
<feature type="region of interest" description="Disordered" evidence="1">
    <location>
        <begin position="28"/>
        <end position="55"/>
    </location>
</feature>
<sequence length="142" mass="14578">MRRPTRTRAIAALITATAALTAAAACGEPAPRAPSGARSSAPPTAQGGAPSASGPAAVRIAVTVTGGKAHTARRRVKVPRGATVEITVTGDTADEFHLHGYDRELELRPGRAATLRFTADTPGVFEAELHHSGARVLEIQVG</sequence>
<dbReference type="Proteomes" id="UP000198420">
    <property type="component" value="Unassembled WGS sequence"/>
</dbReference>
<evidence type="ECO:0000256" key="1">
    <source>
        <dbReference type="SAM" id="MobiDB-lite"/>
    </source>
</evidence>
<evidence type="ECO:0008006" key="5">
    <source>
        <dbReference type="Google" id="ProtNLM"/>
    </source>
</evidence>
<feature type="chain" id="PRO_5013054151" description="Cupredoxin-like domain-containing protein" evidence="2">
    <location>
        <begin position="25"/>
        <end position="142"/>
    </location>
</feature>
<dbReference type="EMBL" id="FZNP01000007">
    <property type="protein sequence ID" value="SNR80937.1"/>
    <property type="molecule type" value="Genomic_DNA"/>
</dbReference>
<dbReference type="SUPFAM" id="SSF49503">
    <property type="entry name" value="Cupredoxins"/>
    <property type="match status" value="1"/>
</dbReference>
<name>A0A238ZC68_9ACTN</name>
<evidence type="ECO:0000256" key="2">
    <source>
        <dbReference type="SAM" id="SignalP"/>
    </source>
</evidence>
<dbReference type="RefSeq" id="WP_089313162.1">
    <property type="nucleotide sequence ID" value="NZ_FZNP01000007.1"/>
</dbReference>
<dbReference type="PROSITE" id="PS51257">
    <property type="entry name" value="PROKAR_LIPOPROTEIN"/>
    <property type="match status" value="1"/>
</dbReference>
<gene>
    <name evidence="3" type="ORF">SAMN06265355_107126</name>
</gene>
<dbReference type="Gene3D" id="2.60.40.420">
    <property type="entry name" value="Cupredoxins - blue copper proteins"/>
    <property type="match status" value="1"/>
</dbReference>
<dbReference type="AlphaFoldDB" id="A0A238ZC68"/>